<name>A0AAU7BRZ4_9FLAO</name>
<accession>A0AAU7BRZ4</accession>
<dbReference type="EMBL" id="CP157199">
    <property type="protein sequence ID" value="XBG61082.1"/>
    <property type="molecule type" value="Genomic_DNA"/>
</dbReference>
<evidence type="ECO:0008006" key="2">
    <source>
        <dbReference type="Google" id="ProtNLM"/>
    </source>
</evidence>
<dbReference type="RefSeq" id="WP_347923356.1">
    <property type="nucleotide sequence ID" value="NZ_CP157199.1"/>
</dbReference>
<sequence length="185" mass="21678">MKTLLLIFTALLIVSCNQTDKIISEEDIEEVYNNGAKYCIGKKVVYESGYKEKVGKWMYYYPNGTILQEIDYNEVGDIVSLKEYDEDGKLSSMATDSDESRIHIEYYENGNIKYEDVMNKYTEKETVEVDENNSAEVEVESNQGVIKEYYKNGQIRTERRYEDDYQTGVEKFWNQQGQLVLEIEH</sequence>
<organism evidence="1">
    <name type="scientific">Pontimicrobium sp. SW4</name>
    <dbReference type="NCBI Taxonomy" id="3153519"/>
    <lineage>
        <taxon>Bacteria</taxon>
        <taxon>Pseudomonadati</taxon>
        <taxon>Bacteroidota</taxon>
        <taxon>Flavobacteriia</taxon>
        <taxon>Flavobacteriales</taxon>
        <taxon>Flavobacteriaceae</taxon>
        <taxon>Pontimicrobium</taxon>
    </lineage>
</organism>
<dbReference type="AlphaFoldDB" id="A0AAU7BRZ4"/>
<dbReference type="Gene3D" id="3.90.930.1">
    <property type="match status" value="1"/>
</dbReference>
<dbReference type="PROSITE" id="PS51257">
    <property type="entry name" value="PROKAR_LIPOPROTEIN"/>
    <property type="match status" value="1"/>
</dbReference>
<dbReference type="Pfam" id="PF07661">
    <property type="entry name" value="MORN_2"/>
    <property type="match status" value="3"/>
</dbReference>
<gene>
    <name evidence="1" type="ORF">ABGB03_14615</name>
</gene>
<reference evidence="1" key="1">
    <citation type="submission" date="2024-05" db="EMBL/GenBank/DDBJ databases">
        <title>Pontimicrobium maritimus sp. nov., isolated form sea water.</title>
        <authorList>
            <person name="Muhammad N."/>
            <person name="Vuong T.Q."/>
            <person name="Han H.L."/>
            <person name="Kim S.-G."/>
        </authorList>
    </citation>
    <scope>NUCLEOTIDE SEQUENCE</scope>
    <source>
        <strain evidence="1">SW4</strain>
    </source>
</reference>
<dbReference type="SUPFAM" id="SSF82185">
    <property type="entry name" value="Histone H3 K4-specific methyltransferase SET7/9 N-terminal domain"/>
    <property type="match status" value="1"/>
</dbReference>
<protein>
    <recommendedName>
        <fullName evidence="2">Toxin-antitoxin system YwqK family antitoxin</fullName>
    </recommendedName>
</protein>
<proteinExistence type="predicted"/>
<dbReference type="InterPro" id="IPR011652">
    <property type="entry name" value="MORN_2"/>
</dbReference>
<evidence type="ECO:0000313" key="1">
    <source>
        <dbReference type="EMBL" id="XBG61082.1"/>
    </source>
</evidence>
<dbReference type="Gene3D" id="2.20.110.10">
    <property type="entry name" value="Histone H3 K4-specific methyltransferase SET7/9 N-terminal domain"/>
    <property type="match status" value="1"/>
</dbReference>